<evidence type="ECO:0000313" key="1">
    <source>
        <dbReference type="EMBL" id="CEK49380.1"/>
    </source>
</evidence>
<organism evidence="1">
    <name type="scientific">Arion vulgaris</name>
    <dbReference type="NCBI Taxonomy" id="1028688"/>
    <lineage>
        <taxon>Eukaryota</taxon>
        <taxon>Metazoa</taxon>
        <taxon>Spiralia</taxon>
        <taxon>Lophotrochozoa</taxon>
        <taxon>Mollusca</taxon>
        <taxon>Gastropoda</taxon>
        <taxon>Heterobranchia</taxon>
        <taxon>Euthyneura</taxon>
        <taxon>Panpulmonata</taxon>
        <taxon>Eupulmonata</taxon>
        <taxon>Stylommatophora</taxon>
        <taxon>Helicina</taxon>
        <taxon>Arionoidea</taxon>
        <taxon>Arionidae</taxon>
        <taxon>Arion</taxon>
    </lineage>
</organism>
<accession>A0A0B6Y1H2</accession>
<feature type="non-terminal residue" evidence="1">
    <location>
        <position position="51"/>
    </location>
</feature>
<name>A0A0B6Y1H2_9EUPU</name>
<sequence>MSNVVNIIPAIFTFDCYSGTKLSLGQSKSRYSLKNSTLTGELILEPCNYKA</sequence>
<protein>
    <submittedName>
        <fullName evidence="1">Uncharacterized protein</fullName>
    </submittedName>
</protein>
<gene>
    <name evidence="1" type="primary">ORF7531</name>
</gene>
<dbReference type="AlphaFoldDB" id="A0A0B6Y1H2"/>
<reference evidence="1" key="1">
    <citation type="submission" date="2014-12" db="EMBL/GenBank/DDBJ databases">
        <title>Insight into the proteome of Arion vulgaris.</title>
        <authorList>
            <person name="Aradska J."/>
            <person name="Bulat T."/>
            <person name="Smidak R."/>
            <person name="Sarate P."/>
            <person name="Gangsoo J."/>
            <person name="Sialana F."/>
            <person name="Bilban M."/>
            <person name="Lubec G."/>
        </authorList>
    </citation>
    <scope>NUCLEOTIDE SEQUENCE</scope>
    <source>
        <tissue evidence="1">Skin</tissue>
    </source>
</reference>
<dbReference type="EMBL" id="HACG01002515">
    <property type="protein sequence ID" value="CEK49380.1"/>
    <property type="molecule type" value="Transcribed_RNA"/>
</dbReference>
<proteinExistence type="predicted"/>